<dbReference type="Proteomes" id="UP001519460">
    <property type="component" value="Unassembled WGS sequence"/>
</dbReference>
<dbReference type="EMBL" id="JACVVK020000008">
    <property type="protein sequence ID" value="KAK7506145.1"/>
    <property type="molecule type" value="Genomic_DNA"/>
</dbReference>
<sequence>MTLNLRPLADVQVRNPPDIKLDFRDTRFPTSEDRLSKDKTADNKIKSTSLQRQQLTRKRGKGPEGDAISDADVYREDV</sequence>
<organism evidence="2 3">
    <name type="scientific">Batillaria attramentaria</name>
    <dbReference type="NCBI Taxonomy" id="370345"/>
    <lineage>
        <taxon>Eukaryota</taxon>
        <taxon>Metazoa</taxon>
        <taxon>Spiralia</taxon>
        <taxon>Lophotrochozoa</taxon>
        <taxon>Mollusca</taxon>
        <taxon>Gastropoda</taxon>
        <taxon>Caenogastropoda</taxon>
        <taxon>Sorbeoconcha</taxon>
        <taxon>Cerithioidea</taxon>
        <taxon>Batillariidae</taxon>
        <taxon>Batillaria</taxon>
    </lineage>
</organism>
<evidence type="ECO:0000313" key="2">
    <source>
        <dbReference type="EMBL" id="KAK7506145.1"/>
    </source>
</evidence>
<feature type="region of interest" description="Disordered" evidence="1">
    <location>
        <begin position="1"/>
        <end position="78"/>
    </location>
</feature>
<dbReference type="AlphaFoldDB" id="A0ABD0M3T9"/>
<reference evidence="2 3" key="1">
    <citation type="journal article" date="2023" name="Sci. Data">
        <title>Genome assembly of the Korean intertidal mud-creeper Batillaria attramentaria.</title>
        <authorList>
            <person name="Patra A.K."/>
            <person name="Ho P.T."/>
            <person name="Jun S."/>
            <person name="Lee S.J."/>
            <person name="Kim Y."/>
            <person name="Won Y.J."/>
        </authorList>
    </citation>
    <scope>NUCLEOTIDE SEQUENCE [LARGE SCALE GENOMIC DNA]</scope>
    <source>
        <strain evidence="2">Wonlab-2016</strain>
    </source>
</reference>
<evidence type="ECO:0000313" key="3">
    <source>
        <dbReference type="Proteomes" id="UP001519460"/>
    </source>
</evidence>
<evidence type="ECO:0000256" key="1">
    <source>
        <dbReference type="SAM" id="MobiDB-lite"/>
    </source>
</evidence>
<accession>A0ABD0M3T9</accession>
<keyword evidence="3" id="KW-1185">Reference proteome</keyword>
<protein>
    <submittedName>
        <fullName evidence="2">Uncharacterized protein</fullName>
    </submittedName>
</protein>
<proteinExistence type="predicted"/>
<name>A0ABD0M3T9_9CAEN</name>
<comment type="caution">
    <text evidence="2">The sequence shown here is derived from an EMBL/GenBank/DDBJ whole genome shotgun (WGS) entry which is preliminary data.</text>
</comment>
<feature type="compositionally biased region" description="Basic and acidic residues" evidence="1">
    <location>
        <begin position="17"/>
        <end position="45"/>
    </location>
</feature>
<gene>
    <name evidence="2" type="ORF">BaRGS_00002867</name>
</gene>